<dbReference type="GeneID" id="54552843"/>
<feature type="compositionally biased region" description="Low complexity" evidence="1">
    <location>
        <begin position="118"/>
        <end position="131"/>
    </location>
</feature>
<proteinExistence type="predicted"/>
<sequence>MRPIQLLVFIGSAASVAYALADPIGTLKSAGSRLNGTGCLKRSLLTAAGLQRNEDAILQLDQVDDVTTATVYRTVVATVTACDLGNCTAGRSTATVTSVVEATSTVCPLTSSAIGVPNSSISSSSNDFATSPTQDTSLNPTPPETRSSSTPISTTVPSPGTSAPSTLSMSMPPAPTSSVAGIPSNATDSVSTIRITSFITESVTSVITIPELPTSSAILVIPSSSPSNSSVVGPSSSHYGVIPPVGTGTSGFPLPSGNLTWPSPTLTPTLISGASTISGKASTVAVVAAFAVAFNSKWLPFILCLGNAAAQISLEEAPSDIRKLIAHPKLISLPIVHVMAVFALFVIMHWVRFMLTRFEPPHNAEREQAVVDIVSGRDDSDEEVSYFTAMHYKVVENQLAEASQCR</sequence>
<evidence type="ECO:0000256" key="1">
    <source>
        <dbReference type="SAM" id="MobiDB-lite"/>
    </source>
</evidence>
<reference evidence="4" key="1">
    <citation type="journal article" date="2020" name="Stud. Mycol.">
        <title>101 Dothideomycetes genomes: a test case for predicting lifestyles and emergence of pathogens.</title>
        <authorList>
            <person name="Haridas S."/>
            <person name="Albert R."/>
            <person name="Binder M."/>
            <person name="Bloem J."/>
            <person name="Labutti K."/>
            <person name="Salamov A."/>
            <person name="Andreopoulos B."/>
            <person name="Baker S."/>
            <person name="Barry K."/>
            <person name="Bills G."/>
            <person name="Bluhm B."/>
            <person name="Cannon C."/>
            <person name="Castanera R."/>
            <person name="Culley D."/>
            <person name="Daum C."/>
            <person name="Ezra D."/>
            <person name="Gonzalez J."/>
            <person name="Henrissat B."/>
            <person name="Kuo A."/>
            <person name="Liang C."/>
            <person name="Lipzen A."/>
            <person name="Lutzoni F."/>
            <person name="Magnuson J."/>
            <person name="Mondo S."/>
            <person name="Nolan M."/>
            <person name="Ohm R."/>
            <person name="Pangilinan J."/>
            <person name="Park H.-J."/>
            <person name="Ramirez L."/>
            <person name="Alfaro M."/>
            <person name="Sun H."/>
            <person name="Tritt A."/>
            <person name="Yoshinaga Y."/>
            <person name="Zwiers L.-H."/>
            <person name="Turgeon B."/>
            <person name="Goodwin S."/>
            <person name="Spatafora J."/>
            <person name="Crous P."/>
            <person name="Grigoriev I."/>
        </authorList>
    </citation>
    <scope>NUCLEOTIDE SEQUENCE</scope>
    <source>
        <strain evidence="4">CBS 379.55</strain>
    </source>
</reference>
<name>A0A6A6JRQ1_WESOR</name>
<protein>
    <submittedName>
        <fullName evidence="4">Uncharacterized protein</fullName>
    </submittedName>
</protein>
<dbReference type="EMBL" id="ML986488">
    <property type="protein sequence ID" value="KAF2278548.1"/>
    <property type="molecule type" value="Genomic_DNA"/>
</dbReference>
<gene>
    <name evidence="4" type="ORF">EI97DRAFT_440996</name>
</gene>
<keyword evidence="2" id="KW-1133">Transmembrane helix</keyword>
<feature type="signal peptide" evidence="3">
    <location>
        <begin position="1"/>
        <end position="21"/>
    </location>
</feature>
<evidence type="ECO:0000313" key="5">
    <source>
        <dbReference type="Proteomes" id="UP000800097"/>
    </source>
</evidence>
<evidence type="ECO:0000256" key="2">
    <source>
        <dbReference type="SAM" id="Phobius"/>
    </source>
</evidence>
<keyword evidence="5" id="KW-1185">Reference proteome</keyword>
<feature type="transmembrane region" description="Helical" evidence="2">
    <location>
        <begin position="330"/>
        <end position="351"/>
    </location>
</feature>
<dbReference type="RefSeq" id="XP_033656087.1">
    <property type="nucleotide sequence ID" value="XM_033799668.1"/>
</dbReference>
<dbReference type="AlphaFoldDB" id="A0A6A6JRQ1"/>
<keyword evidence="2" id="KW-0812">Transmembrane</keyword>
<keyword evidence="2" id="KW-0472">Membrane</keyword>
<dbReference type="Proteomes" id="UP000800097">
    <property type="component" value="Unassembled WGS sequence"/>
</dbReference>
<keyword evidence="3" id="KW-0732">Signal</keyword>
<organism evidence="4 5">
    <name type="scientific">Westerdykella ornata</name>
    <dbReference type="NCBI Taxonomy" id="318751"/>
    <lineage>
        <taxon>Eukaryota</taxon>
        <taxon>Fungi</taxon>
        <taxon>Dikarya</taxon>
        <taxon>Ascomycota</taxon>
        <taxon>Pezizomycotina</taxon>
        <taxon>Dothideomycetes</taxon>
        <taxon>Pleosporomycetidae</taxon>
        <taxon>Pleosporales</taxon>
        <taxon>Sporormiaceae</taxon>
        <taxon>Westerdykella</taxon>
    </lineage>
</organism>
<accession>A0A6A6JRQ1</accession>
<feature type="compositionally biased region" description="Low complexity" evidence="1">
    <location>
        <begin position="144"/>
        <end position="162"/>
    </location>
</feature>
<feature type="chain" id="PRO_5025626175" evidence="3">
    <location>
        <begin position="22"/>
        <end position="406"/>
    </location>
</feature>
<evidence type="ECO:0000256" key="3">
    <source>
        <dbReference type="SAM" id="SignalP"/>
    </source>
</evidence>
<evidence type="ECO:0000313" key="4">
    <source>
        <dbReference type="EMBL" id="KAF2278548.1"/>
    </source>
</evidence>
<feature type="region of interest" description="Disordered" evidence="1">
    <location>
        <begin position="118"/>
        <end position="183"/>
    </location>
</feature>